<dbReference type="Proteomes" id="UP000290560">
    <property type="component" value="Unassembled WGS sequence"/>
</dbReference>
<evidence type="ECO:0000313" key="2">
    <source>
        <dbReference type="EMBL" id="RZR72091.1"/>
    </source>
</evidence>
<evidence type="ECO:0000313" key="3">
    <source>
        <dbReference type="Proteomes" id="UP000287651"/>
    </source>
</evidence>
<organism evidence="1 3">
    <name type="scientific">Ensete ventricosum</name>
    <name type="common">Abyssinian banana</name>
    <name type="synonym">Musa ensete</name>
    <dbReference type="NCBI Taxonomy" id="4639"/>
    <lineage>
        <taxon>Eukaryota</taxon>
        <taxon>Viridiplantae</taxon>
        <taxon>Streptophyta</taxon>
        <taxon>Embryophyta</taxon>
        <taxon>Tracheophyta</taxon>
        <taxon>Spermatophyta</taxon>
        <taxon>Magnoliopsida</taxon>
        <taxon>Liliopsida</taxon>
        <taxon>Zingiberales</taxon>
        <taxon>Musaceae</taxon>
        <taxon>Ensete</taxon>
    </lineage>
</organism>
<dbReference type="AlphaFoldDB" id="A0A426ZRS1"/>
<gene>
    <name evidence="1" type="ORF">B296_00040085</name>
    <name evidence="2" type="ORF">BHM03_00010273</name>
</gene>
<protein>
    <submittedName>
        <fullName evidence="1">Uncharacterized protein</fullName>
    </submittedName>
</protein>
<name>A0A426ZRS1_ENSVE</name>
<dbReference type="Proteomes" id="UP000287651">
    <property type="component" value="Unassembled WGS sequence"/>
</dbReference>
<dbReference type="EMBL" id="AMZH03005369">
    <property type="protein sequence ID" value="RRT66585.1"/>
    <property type="molecule type" value="Genomic_DNA"/>
</dbReference>
<sequence length="69" mass="7778">MASAAAGGVSVWHQRPCLRWRTPVSSASNKVAFVKKTVSSHDIVIFSKSYCPTKKEKQKKKKRCSLKER</sequence>
<dbReference type="EMBL" id="KV875628">
    <property type="protein sequence ID" value="RZR72091.1"/>
    <property type="molecule type" value="Genomic_DNA"/>
</dbReference>
<reference evidence="1" key="3">
    <citation type="submission" date="2018-09" db="EMBL/GenBank/DDBJ databases">
        <authorList>
            <person name="Harrison J."/>
            <person name="Moore K.A."/>
            <person name="Paszkiewicz K."/>
            <person name="Jones T."/>
            <person name="Grant M."/>
            <person name="Ambacheew D."/>
            <person name="Muzemil S."/>
            <person name="Studholme D."/>
        </authorList>
    </citation>
    <scope>NUCLEOTIDE SEQUENCE</scope>
</reference>
<proteinExistence type="predicted"/>
<accession>A0A426ZRS1</accession>
<reference evidence="2" key="2">
    <citation type="journal article" date="2018" name="Data Brief">
        <title>Genome sequence data from 17 accessions of Ensete ventricosum, a staple food crop for millions in Ethiopia.</title>
        <authorList>
            <person name="Yemataw Z."/>
            <person name="Muzemil S."/>
            <person name="Ambachew D."/>
            <person name="Tripathi L."/>
            <person name="Tesfaye K."/>
            <person name="Chala A."/>
            <person name="Farbos A."/>
            <person name="O'Neill P."/>
            <person name="Moore K."/>
            <person name="Grant M."/>
            <person name="Studholme D.J."/>
        </authorList>
    </citation>
    <scope>NUCLEOTIDE SEQUENCE [LARGE SCALE GENOMIC DNA]</scope>
    <source>
        <tissue evidence="2">Leaf</tissue>
    </source>
</reference>
<reference evidence="1 3" key="1">
    <citation type="journal article" date="2014" name="Agronomy (Basel)">
        <title>A Draft Genome Sequence for Ensete ventricosum, the Drought-Tolerant Tree Against Hunger.</title>
        <authorList>
            <person name="Harrison J."/>
            <person name="Moore K.A."/>
            <person name="Paszkiewicz K."/>
            <person name="Jones T."/>
            <person name="Grant M."/>
            <person name="Ambacheew D."/>
            <person name="Muzemil S."/>
            <person name="Studholme D.J."/>
        </authorList>
    </citation>
    <scope>NUCLEOTIDE SEQUENCE [LARGE SCALE GENOMIC DNA]</scope>
</reference>
<evidence type="ECO:0000313" key="1">
    <source>
        <dbReference type="EMBL" id="RRT66585.1"/>
    </source>
</evidence>